<dbReference type="AlphaFoldDB" id="A0A0E9VEM3"/>
<organism evidence="1">
    <name type="scientific">Anguilla anguilla</name>
    <name type="common">European freshwater eel</name>
    <name type="synonym">Muraena anguilla</name>
    <dbReference type="NCBI Taxonomy" id="7936"/>
    <lineage>
        <taxon>Eukaryota</taxon>
        <taxon>Metazoa</taxon>
        <taxon>Chordata</taxon>
        <taxon>Craniata</taxon>
        <taxon>Vertebrata</taxon>
        <taxon>Euteleostomi</taxon>
        <taxon>Actinopterygii</taxon>
        <taxon>Neopterygii</taxon>
        <taxon>Teleostei</taxon>
        <taxon>Anguilliformes</taxon>
        <taxon>Anguillidae</taxon>
        <taxon>Anguilla</taxon>
    </lineage>
</organism>
<evidence type="ECO:0000313" key="1">
    <source>
        <dbReference type="EMBL" id="JAH75890.1"/>
    </source>
</evidence>
<sequence>MVTHLTKCRREGRAVSHVRIAVMRTCKEQQIGPKISTGHVSSKCRIIITRKNSSLPYSRKQKFLGSKHVILLIYSQLHNIWDIYFS</sequence>
<name>A0A0E9VEM3_ANGAN</name>
<reference evidence="1" key="1">
    <citation type="submission" date="2014-11" db="EMBL/GenBank/DDBJ databases">
        <authorList>
            <person name="Amaro Gonzalez C."/>
        </authorList>
    </citation>
    <scope>NUCLEOTIDE SEQUENCE</scope>
</reference>
<proteinExistence type="predicted"/>
<reference evidence="1" key="2">
    <citation type="journal article" date="2015" name="Fish Shellfish Immunol.">
        <title>Early steps in the European eel (Anguilla anguilla)-Vibrio vulnificus interaction in the gills: Role of the RtxA13 toxin.</title>
        <authorList>
            <person name="Callol A."/>
            <person name="Pajuelo D."/>
            <person name="Ebbesson L."/>
            <person name="Teles M."/>
            <person name="MacKenzie S."/>
            <person name="Amaro C."/>
        </authorList>
    </citation>
    <scope>NUCLEOTIDE SEQUENCE</scope>
</reference>
<protein>
    <submittedName>
        <fullName evidence="1">Uncharacterized protein</fullName>
    </submittedName>
</protein>
<accession>A0A0E9VEM3</accession>
<dbReference type="EMBL" id="GBXM01032687">
    <property type="protein sequence ID" value="JAH75890.1"/>
    <property type="molecule type" value="Transcribed_RNA"/>
</dbReference>